<keyword evidence="1" id="KW-0521">NADP</keyword>
<evidence type="ECO:0000256" key="1">
    <source>
        <dbReference type="RuleBase" id="RU363097"/>
    </source>
</evidence>
<dbReference type="GO" id="GO:0080019">
    <property type="term" value="F:alcohol-forming very long-chain fatty acyl-CoA reductase activity"/>
    <property type="evidence" value="ECO:0007669"/>
    <property type="project" value="InterPro"/>
</dbReference>
<feature type="compositionally biased region" description="Polar residues" evidence="2">
    <location>
        <begin position="273"/>
        <end position="283"/>
    </location>
</feature>
<dbReference type="GO" id="GO:0005777">
    <property type="term" value="C:peroxisome"/>
    <property type="evidence" value="ECO:0007669"/>
    <property type="project" value="TreeGrafter"/>
</dbReference>
<organism evidence="4">
    <name type="scientific">Timema poppense</name>
    <name type="common">Walking stick</name>
    <dbReference type="NCBI Taxonomy" id="170557"/>
    <lineage>
        <taxon>Eukaryota</taxon>
        <taxon>Metazoa</taxon>
        <taxon>Ecdysozoa</taxon>
        <taxon>Arthropoda</taxon>
        <taxon>Hexapoda</taxon>
        <taxon>Insecta</taxon>
        <taxon>Pterygota</taxon>
        <taxon>Neoptera</taxon>
        <taxon>Polyneoptera</taxon>
        <taxon>Phasmatodea</taxon>
        <taxon>Timematodea</taxon>
        <taxon>Timematoidea</taxon>
        <taxon>Timematidae</taxon>
        <taxon>Timema</taxon>
    </lineage>
</organism>
<evidence type="ECO:0000259" key="3">
    <source>
        <dbReference type="Pfam" id="PF07993"/>
    </source>
</evidence>
<dbReference type="AlphaFoldDB" id="A0A7R9CNN0"/>
<keyword evidence="1" id="KW-0443">Lipid metabolism</keyword>
<dbReference type="Pfam" id="PF07993">
    <property type="entry name" value="NAD_binding_4"/>
    <property type="match status" value="1"/>
</dbReference>
<dbReference type="PANTHER" id="PTHR11011">
    <property type="entry name" value="MALE STERILITY PROTEIN 2-RELATED"/>
    <property type="match status" value="1"/>
</dbReference>
<feature type="domain" description="Thioester reductase (TE)" evidence="3">
    <location>
        <begin position="8"/>
        <end position="162"/>
    </location>
</feature>
<accession>A0A7R9CNN0</accession>
<gene>
    <name evidence="4" type="ORF">TPSB3V08_LOCUS2261</name>
</gene>
<dbReference type="Gene3D" id="3.40.50.720">
    <property type="entry name" value="NAD(P)-binding Rossmann-like Domain"/>
    <property type="match status" value="1"/>
</dbReference>
<keyword evidence="1" id="KW-0444">Lipid biosynthesis</keyword>
<dbReference type="EC" id="1.2.1.84" evidence="1"/>
<proteinExistence type="inferred from homology"/>
<dbReference type="GO" id="GO:0102965">
    <property type="term" value="F:alcohol-forming long-chain fatty acyl-CoA reductase activity"/>
    <property type="evidence" value="ECO:0007669"/>
    <property type="project" value="UniProtKB-EC"/>
</dbReference>
<evidence type="ECO:0000313" key="4">
    <source>
        <dbReference type="EMBL" id="CAD7399650.1"/>
    </source>
</evidence>
<feature type="region of interest" description="Disordered" evidence="2">
    <location>
        <begin position="209"/>
        <end position="247"/>
    </location>
</feature>
<keyword evidence="1" id="KW-0560">Oxidoreductase</keyword>
<dbReference type="GO" id="GO:0035336">
    <property type="term" value="P:long-chain fatty-acyl-CoA metabolic process"/>
    <property type="evidence" value="ECO:0007669"/>
    <property type="project" value="TreeGrafter"/>
</dbReference>
<comment type="similarity">
    <text evidence="1">Belongs to the fatty acyl-CoA reductase family.</text>
</comment>
<dbReference type="InterPro" id="IPR026055">
    <property type="entry name" value="FAR"/>
</dbReference>
<feature type="compositionally biased region" description="Polar residues" evidence="2">
    <location>
        <begin position="471"/>
        <end position="483"/>
    </location>
</feature>
<dbReference type="InterPro" id="IPR013120">
    <property type="entry name" value="FAR_NAD-bd"/>
</dbReference>
<comment type="catalytic activity">
    <reaction evidence="1">
        <text>a long-chain fatty acyl-CoA + 2 NADPH + 2 H(+) = a long-chain primary fatty alcohol + 2 NADP(+) + CoA</text>
        <dbReference type="Rhea" id="RHEA:52716"/>
        <dbReference type="ChEBI" id="CHEBI:15378"/>
        <dbReference type="ChEBI" id="CHEBI:57287"/>
        <dbReference type="ChEBI" id="CHEBI:57783"/>
        <dbReference type="ChEBI" id="CHEBI:58349"/>
        <dbReference type="ChEBI" id="CHEBI:77396"/>
        <dbReference type="ChEBI" id="CHEBI:83139"/>
        <dbReference type="EC" id="1.2.1.84"/>
    </reaction>
</comment>
<protein>
    <recommendedName>
        <fullName evidence="1">Fatty acyl-CoA reductase</fullName>
        <ecNumber evidence="1">1.2.1.84</ecNumber>
    </recommendedName>
</protein>
<reference evidence="4" key="1">
    <citation type="submission" date="2020-11" db="EMBL/GenBank/DDBJ databases">
        <authorList>
            <person name="Tran Van P."/>
        </authorList>
    </citation>
    <scope>NUCLEOTIDE SEQUENCE</scope>
</reference>
<sequence>MNQFTTTSLVYLSTAYSNCNRKDIEECFYDPPLEDDGVINFLATVNEAIMETIKPKQLQDPNIYTEISPMDMIIDTWPNTYTFTKAIAESIIRKTAGDLPIAIVRPSQVSTSLKEPVCGWIDNVYGPNGAAAGIFAGLVRTGISHAEVKLNMVPVDMVANCIIAAAFGATTSIDFLVSESMRQRSHRTVSRRLSIASSKFGWSGILQGTRQEEGISSDSDVDVEGTDDEEMEDQGQEGGPSNTNPILSIETDETFEPVSGLKRKLRTRLGLLQDQTATSQTGQPSGGMKESSTPWRIKTPPVVVTNVTQYNNVIKLLNSGLQDDYKVYCIAQRIKVVTTSFRDYSTMLKLLKQNTLEHFTYLLPKNKPFKAVIKGLHTSMPSSDIKVELENRGFTPTDVRQLYSKSSPQSRTPRPLPMFVCTLVRTEGLENYRNSPIYLRELEKKNQVSEKKIEGETKVASPAAHVAGNRKPSTGQQSSANQPKSAVYVGLNQPSYSGVVKKIAKKDKQENRSSEESSDLEDLLQILKEINVGGLLQLLRKYLLRLKNAPDKTT</sequence>
<name>A0A7R9CNN0_TIMPO</name>
<dbReference type="SUPFAM" id="SSF51735">
    <property type="entry name" value="NAD(P)-binding Rossmann-fold domains"/>
    <property type="match status" value="1"/>
</dbReference>
<evidence type="ECO:0000256" key="2">
    <source>
        <dbReference type="SAM" id="MobiDB-lite"/>
    </source>
</evidence>
<comment type="function">
    <text evidence="1">Catalyzes the reduction of fatty acyl-CoA to fatty alcohols.</text>
</comment>
<dbReference type="EMBL" id="OD000882">
    <property type="protein sequence ID" value="CAD7399650.1"/>
    <property type="molecule type" value="Genomic_DNA"/>
</dbReference>
<feature type="compositionally biased region" description="Polar residues" evidence="2">
    <location>
        <begin position="209"/>
        <end position="218"/>
    </location>
</feature>
<feature type="compositionally biased region" description="Acidic residues" evidence="2">
    <location>
        <begin position="219"/>
        <end position="235"/>
    </location>
</feature>
<feature type="region of interest" description="Disordered" evidence="2">
    <location>
        <begin position="453"/>
        <end position="483"/>
    </location>
</feature>
<dbReference type="PANTHER" id="PTHR11011:SF60">
    <property type="entry name" value="FATTY ACYL-COA REDUCTASE-RELATED"/>
    <property type="match status" value="1"/>
</dbReference>
<dbReference type="InterPro" id="IPR036291">
    <property type="entry name" value="NAD(P)-bd_dom_sf"/>
</dbReference>
<feature type="region of interest" description="Disordered" evidence="2">
    <location>
        <begin position="272"/>
        <end position="295"/>
    </location>
</feature>